<dbReference type="PANTHER" id="PTHR30506">
    <property type="entry name" value="INNER MEMBRANE PROTEIN"/>
    <property type="match status" value="1"/>
</dbReference>
<dbReference type="Proteomes" id="UP000011135">
    <property type="component" value="Unassembled WGS sequence"/>
</dbReference>
<keyword evidence="4 7" id="KW-0812">Transmembrane</keyword>
<protein>
    <submittedName>
        <fullName evidence="9">YadS protein</fullName>
    </submittedName>
</protein>
<dbReference type="STRING" id="1237149.C900_02701"/>
<evidence type="ECO:0000256" key="6">
    <source>
        <dbReference type="ARBA" id="ARBA00023136"/>
    </source>
</evidence>
<dbReference type="Pfam" id="PF03458">
    <property type="entry name" value="Gly_transporter"/>
    <property type="match status" value="2"/>
</dbReference>
<keyword evidence="10" id="KW-1185">Reference proteome</keyword>
<keyword evidence="6 7" id="KW-0472">Membrane</keyword>
<evidence type="ECO:0000256" key="5">
    <source>
        <dbReference type="ARBA" id="ARBA00022989"/>
    </source>
</evidence>
<name>L8JX12_9BACT</name>
<evidence type="ECO:0000256" key="4">
    <source>
        <dbReference type="ARBA" id="ARBA00022692"/>
    </source>
</evidence>
<dbReference type="PANTHER" id="PTHR30506:SF3">
    <property type="entry name" value="UPF0126 INNER MEMBRANE PROTEIN YADS-RELATED"/>
    <property type="match status" value="1"/>
</dbReference>
<dbReference type="eggNOG" id="COG2860">
    <property type="taxonomic scope" value="Bacteria"/>
</dbReference>
<reference evidence="9 10" key="1">
    <citation type="submission" date="2012-12" db="EMBL/GenBank/DDBJ databases">
        <title>Genome assembly of Fulvivirga imtechensis AK7.</title>
        <authorList>
            <person name="Nupur N."/>
            <person name="Khatri I."/>
            <person name="Kumar R."/>
            <person name="Subramanian S."/>
            <person name="Pinnaka A."/>
        </authorList>
    </citation>
    <scope>NUCLEOTIDE SEQUENCE [LARGE SCALE GENOMIC DNA]</scope>
    <source>
        <strain evidence="9 10">AK7</strain>
    </source>
</reference>
<evidence type="ECO:0000256" key="2">
    <source>
        <dbReference type="ARBA" id="ARBA00008193"/>
    </source>
</evidence>
<dbReference type="EMBL" id="AMZN01000004">
    <property type="protein sequence ID" value="ELR73616.1"/>
    <property type="molecule type" value="Genomic_DNA"/>
</dbReference>
<feature type="transmembrane region" description="Helical" evidence="7">
    <location>
        <begin position="149"/>
        <end position="168"/>
    </location>
</feature>
<keyword evidence="3" id="KW-1003">Cell membrane</keyword>
<proteinExistence type="inferred from homology"/>
<comment type="similarity">
    <text evidence="2">Belongs to the UPF0126 family.</text>
</comment>
<accession>L8JX12</accession>
<evidence type="ECO:0000256" key="7">
    <source>
        <dbReference type="SAM" id="Phobius"/>
    </source>
</evidence>
<evidence type="ECO:0000256" key="3">
    <source>
        <dbReference type="ARBA" id="ARBA00022475"/>
    </source>
</evidence>
<feature type="transmembrane region" description="Helical" evidence="7">
    <location>
        <begin position="30"/>
        <end position="51"/>
    </location>
</feature>
<feature type="transmembrane region" description="Helical" evidence="7">
    <location>
        <begin position="91"/>
        <end position="110"/>
    </location>
</feature>
<feature type="transmembrane region" description="Helical" evidence="7">
    <location>
        <begin position="6"/>
        <end position="23"/>
    </location>
</feature>
<feature type="domain" description="Glycine transporter" evidence="8">
    <location>
        <begin position="6"/>
        <end position="80"/>
    </location>
</feature>
<feature type="domain" description="Glycine transporter" evidence="8">
    <location>
        <begin position="92"/>
        <end position="164"/>
    </location>
</feature>
<keyword evidence="5 7" id="KW-1133">Transmembrane helix</keyword>
<dbReference type="AlphaFoldDB" id="L8JX12"/>
<comment type="caution">
    <text evidence="9">The sequence shown here is derived from an EMBL/GenBank/DDBJ whole genome shotgun (WGS) entry which is preliminary data.</text>
</comment>
<dbReference type="GO" id="GO:0005886">
    <property type="term" value="C:plasma membrane"/>
    <property type="evidence" value="ECO:0007669"/>
    <property type="project" value="UniProtKB-SubCell"/>
</dbReference>
<evidence type="ECO:0000313" key="10">
    <source>
        <dbReference type="Proteomes" id="UP000011135"/>
    </source>
</evidence>
<feature type="transmembrane region" description="Helical" evidence="7">
    <location>
        <begin position="116"/>
        <end position="137"/>
    </location>
</feature>
<feature type="transmembrane region" description="Helical" evidence="7">
    <location>
        <begin position="174"/>
        <end position="193"/>
    </location>
</feature>
<feature type="transmembrane region" description="Helical" evidence="7">
    <location>
        <begin position="63"/>
        <end position="79"/>
    </location>
</feature>
<dbReference type="RefSeq" id="WP_009577838.1">
    <property type="nucleotide sequence ID" value="NZ_AMZN01000004.1"/>
</dbReference>
<evidence type="ECO:0000256" key="1">
    <source>
        <dbReference type="ARBA" id="ARBA00004651"/>
    </source>
</evidence>
<evidence type="ECO:0000313" key="9">
    <source>
        <dbReference type="EMBL" id="ELR73616.1"/>
    </source>
</evidence>
<gene>
    <name evidence="9" type="ORF">C900_02701</name>
</gene>
<comment type="subcellular location">
    <subcellularLocation>
        <location evidence="1">Cell membrane</location>
        <topology evidence="1">Multi-pass membrane protein</topology>
    </subcellularLocation>
</comment>
<organism evidence="9 10">
    <name type="scientific">Fulvivirga imtechensis AK7</name>
    <dbReference type="NCBI Taxonomy" id="1237149"/>
    <lineage>
        <taxon>Bacteria</taxon>
        <taxon>Pseudomonadati</taxon>
        <taxon>Bacteroidota</taxon>
        <taxon>Cytophagia</taxon>
        <taxon>Cytophagales</taxon>
        <taxon>Fulvivirgaceae</taxon>
        <taxon>Fulvivirga</taxon>
    </lineage>
</organism>
<sequence>MTLIYALEIIGTFVFAISGLRLAAKKHMDLFGATVIAFVTAVGGGTTRDVLLGAYPVAWVQDTVYPVVILLAVPFTFIFRKYIVNLKRTFFIFDTIGIALFTISGMQKALSLGIHPGLAIVMGMVSAVVGGVIRDILCNEIPLIFRKEIYATACLAGAFAFFLLDYYTTLSENIIYLITTAIIIIIRVVSIKYDLSMPKMKG</sequence>
<dbReference type="InterPro" id="IPR005115">
    <property type="entry name" value="Gly_transporter"/>
</dbReference>
<dbReference type="OrthoDB" id="9791874at2"/>
<evidence type="ECO:0000259" key="8">
    <source>
        <dbReference type="Pfam" id="PF03458"/>
    </source>
</evidence>